<dbReference type="STRING" id="1076256.A0A2H3BBV4"/>
<proteinExistence type="predicted"/>
<organism evidence="1 2">
    <name type="scientific">Armillaria solidipes</name>
    <dbReference type="NCBI Taxonomy" id="1076256"/>
    <lineage>
        <taxon>Eukaryota</taxon>
        <taxon>Fungi</taxon>
        <taxon>Dikarya</taxon>
        <taxon>Basidiomycota</taxon>
        <taxon>Agaricomycotina</taxon>
        <taxon>Agaricomycetes</taxon>
        <taxon>Agaricomycetidae</taxon>
        <taxon>Agaricales</taxon>
        <taxon>Marasmiineae</taxon>
        <taxon>Physalacriaceae</taxon>
        <taxon>Armillaria</taxon>
    </lineage>
</organism>
<dbReference type="Proteomes" id="UP000218334">
    <property type="component" value="Unassembled WGS sequence"/>
</dbReference>
<evidence type="ECO:0008006" key="3">
    <source>
        <dbReference type="Google" id="ProtNLM"/>
    </source>
</evidence>
<evidence type="ECO:0000313" key="2">
    <source>
        <dbReference type="Proteomes" id="UP000218334"/>
    </source>
</evidence>
<sequence length="241" mass="27622">MQQPKLPLPKTCAKDRFPDVVWEVGIDDQTEEVWGHKAIVYVRAPPSFQSRNFSFKPNNALSRLGYPLSHPSPPYSPTSLHFTLVFMYTVTLVFSHRRDDLDTAFHILSTGTYCEHEKLRSNKTTFRTLVSAKLSIERDEHLKQDAKNFQMFPAHFFQHWNGYNIVPPLHDPSPIGAVVPQFYGFYVPEKVAVIKGTVSDLAVRRLRDAYRETVLPFDATTLATTLLLRMLNIQSPARAYL</sequence>
<keyword evidence="2" id="KW-1185">Reference proteome</keyword>
<gene>
    <name evidence="1" type="ORF">ARMSODRAFT_1021584</name>
</gene>
<reference evidence="2" key="1">
    <citation type="journal article" date="2017" name="Nat. Ecol. Evol.">
        <title>Genome expansion and lineage-specific genetic innovations in the forest pathogenic fungi Armillaria.</title>
        <authorList>
            <person name="Sipos G."/>
            <person name="Prasanna A.N."/>
            <person name="Walter M.C."/>
            <person name="O'Connor E."/>
            <person name="Balint B."/>
            <person name="Krizsan K."/>
            <person name="Kiss B."/>
            <person name="Hess J."/>
            <person name="Varga T."/>
            <person name="Slot J."/>
            <person name="Riley R."/>
            <person name="Boka B."/>
            <person name="Rigling D."/>
            <person name="Barry K."/>
            <person name="Lee J."/>
            <person name="Mihaltcheva S."/>
            <person name="LaButti K."/>
            <person name="Lipzen A."/>
            <person name="Waldron R."/>
            <person name="Moloney N.M."/>
            <person name="Sperisen C."/>
            <person name="Kredics L."/>
            <person name="Vagvoelgyi C."/>
            <person name="Patrignani A."/>
            <person name="Fitzpatrick D."/>
            <person name="Nagy I."/>
            <person name="Doyle S."/>
            <person name="Anderson J.B."/>
            <person name="Grigoriev I.V."/>
            <person name="Gueldener U."/>
            <person name="Muensterkoetter M."/>
            <person name="Nagy L.G."/>
        </authorList>
    </citation>
    <scope>NUCLEOTIDE SEQUENCE [LARGE SCALE GENOMIC DNA]</scope>
    <source>
        <strain evidence="2">28-4</strain>
    </source>
</reference>
<name>A0A2H3BBV4_9AGAR</name>
<protein>
    <recommendedName>
        <fullName evidence="3">BTB domain-containing protein</fullName>
    </recommendedName>
</protein>
<accession>A0A2H3BBV4</accession>
<dbReference type="EMBL" id="KZ293441">
    <property type="protein sequence ID" value="PBK66394.1"/>
    <property type="molecule type" value="Genomic_DNA"/>
</dbReference>
<dbReference type="AlphaFoldDB" id="A0A2H3BBV4"/>
<evidence type="ECO:0000313" key="1">
    <source>
        <dbReference type="EMBL" id="PBK66394.1"/>
    </source>
</evidence>